<dbReference type="SUPFAM" id="SSF54909">
    <property type="entry name" value="Dimeric alpha+beta barrel"/>
    <property type="match status" value="1"/>
</dbReference>
<dbReference type="Gene3D" id="3.30.70.100">
    <property type="match status" value="1"/>
</dbReference>
<dbReference type="EMBL" id="JAKWFO010000005">
    <property type="protein sequence ID" value="KAI9637108.1"/>
    <property type="molecule type" value="Genomic_DNA"/>
</dbReference>
<accession>A0AA38LW35</accession>
<evidence type="ECO:0000259" key="1">
    <source>
        <dbReference type="PROSITE" id="PS51502"/>
    </source>
</evidence>
<keyword evidence="3" id="KW-1185">Reference proteome</keyword>
<dbReference type="Pfam" id="PF07876">
    <property type="entry name" value="Dabb"/>
    <property type="match status" value="1"/>
</dbReference>
<dbReference type="PROSITE" id="PS51502">
    <property type="entry name" value="S_R_A_B_BARREL"/>
    <property type="match status" value="1"/>
</dbReference>
<reference evidence="2" key="1">
    <citation type="journal article" date="2022" name="G3 (Bethesda)">
        <title>High quality genome of the basidiomycete yeast Dioszegia hungarica PDD-24b-2 isolated from cloud water.</title>
        <authorList>
            <person name="Jarrige D."/>
            <person name="Haridas S."/>
            <person name="Bleykasten-Grosshans C."/>
            <person name="Joly M."/>
            <person name="Nadalig T."/>
            <person name="Sancelme M."/>
            <person name="Vuilleumier S."/>
            <person name="Grigoriev I.V."/>
            <person name="Amato P."/>
            <person name="Bringel F."/>
        </authorList>
    </citation>
    <scope>NUCLEOTIDE SEQUENCE</scope>
    <source>
        <strain evidence="2">PDD-24b-2</strain>
    </source>
</reference>
<dbReference type="SMART" id="SM00886">
    <property type="entry name" value="Dabb"/>
    <property type="match status" value="1"/>
</dbReference>
<dbReference type="Proteomes" id="UP001164286">
    <property type="component" value="Unassembled WGS sequence"/>
</dbReference>
<protein>
    <recommendedName>
        <fullName evidence="1">Stress-response A/B barrel domain-containing protein</fullName>
    </recommendedName>
</protein>
<evidence type="ECO:0000313" key="2">
    <source>
        <dbReference type="EMBL" id="KAI9637108.1"/>
    </source>
</evidence>
<dbReference type="GeneID" id="77732834"/>
<dbReference type="InterPro" id="IPR013097">
    <property type="entry name" value="Dabb"/>
</dbReference>
<dbReference type="AlphaFoldDB" id="A0AA38LW35"/>
<organism evidence="2 3">
    <name type="scientific">Dioszegia hungarica</name>
    <dbReference type="NCBI Taxonomy" id="4972"/>
    <lineage>
        <taxon>Eukaryota</taxon>
        <taxon>Fungi</taxon>
        <taxon>Dikarya</taxon>
        <taxon>Basidiomycota</taxon>
        <taxon>Agaricomycotina</taxon>
        <taxon>Tremellomycetes</taxon>
        <taxon>Tremellales</taxon>
        <taxon>Bulleribasidiaceae</taxon>
        <taxon>Dioszegia</taxon>
    </lineage>
</organism>
<evidence type="ECO:0000313" key="3">
    <source>
        <dbReference type="Proteomes" id="UP001164286"/>
    </source>
</evidence>
<sequence>MSFFHIVSFSTPDESTLAALTTALRELEETVITSDGRKAIKSFRGGKQVSEEGHDKGMKVVFLMEFASDEDLQWYLWKDPAHLKFKSRIKSDFQVDGVTVLDFQDGSY</sequence>
<gene>
    <name evidence="2" type="ORF">MKK02DRAFT_45819</name>
</gene>
<proteinExistence type="predicted"/>
<dbReference type="RefSeq" id="XP_052946885.1">
    <property type="nucleotide sequence ID" value="XM_053093629.1"/>
</dbReference>
<feature type="domain" description="Stress-response A/B barrel" evidence="1">
    <location>
        <begin position="3"/>
        <end position="103"/>
    </location>
</feature>
<name>A0AA38LW35_9TREE</name>
<dbReference type="InterPro" id="IPR011008">
    <property type="entry name" value="Dimeric_a/b-barrel"/>
</dbReference>
<comment type="caution">
    <text evidence="2">The sequence shown here is derived from an EMBL/GenBank/DDBJ whole genome shotgun (WGS) entry which is preliminary data.</text>
</comment>